<protein>
    <submittedName>
        <fullName evidence="1">Uncharacterized protein</fullName>
    </submittedName>
</protein>
<proteinExistence type="predicted"/>
<dbReference type="AlphaFoldDB" id="A0A0J1GUR0"/>
<dbReference type="Proteomes" id="UP000036097">
    <property type="component" value="Unassembled WGS sequence"/>
</dbReference>
<accession>A0A0J1GUR0</accession>
<dbReference type="OrthoDB" id="9994054at2"/>
<name>A0A0J1GUR0_9GAMM</name>
<organism evidence="1 2">
    <name type="scientific">Photobacterium aquae</name>
    <dbReference type="NCBI Taxonomy" id="1195763"/>
    <lineage>
        <taxon>Bacteria</taxon>
        <taxon>Pseudomonadati</taxon>
        <taxon>Pseudomonadota</taxon>
        <taxon>Gammaproteobacteria</taxon>
        <taxon>Vibrionales</taxon>
        <taxon>Vibrionaceae</taxon>
        <taxon>Photobacterium</taxon>
    </lineage>
</organism>
<evidence type="ECO:0000313" key="1">
    <source>
        <dbReference type="EMBL" id="KLV03406.1"/>
    </source>
</evidence>
<dbReference type="RefSeq" id="WP_047880675.1">
    <property type="nucleotide sequence ID" value="NZ_LDOT01000034.1"/>
</dbReference>
<dbReference type="EMBL" id="LDOT01000034">
    <property type="protein sequence ID" value="KLV03406.1"/>
    <property type="molecule type" value="Genomic_DNA"/>
</dbReference>
<evidence type="ECO:0000313" key="2">
    <source>
        <dbReference type="Proteomes" id="UP000036097"/>
    </source>
</evidence>
<reference evidence="1 2" key="1">
    <citation type="submission" date="2015-05" db="EMBL/GenBank/DDBJ databases">
        <title>Photobacterium galathea sp. nov.</title>
        <authorList>
            <person name="Machado H."/>
            <person name="Gram L."/>
        </authorList>
    </citation>
    <scope>NUCLEOTIDE SEQUENCE [LARGE SCALE GENOMIC DNA]</scope>
    <source>
        <strain evidence="1 2">CGMCC 1.12159</strain>
    </source>
</reference>
<comment type="caution">
    <text evidence="1">The sequence shown here is derived from an EMBL/GenBank/DDBJ whole genome shotgun (WGS) entry which is preliminary data.</text>
</comment>
<sequence length="121" mass="13376">MNLLKQMEVIVSAVPAPYMEHQPETLSNVDREIIEKLSNAGEQYLWVIKSSGYGTQLMEIGLPAVCERVEEEDPQSLFYHLRLSDVNQGTIVKIAKSKAMELANSAACLSITPNSVDNQPA</sequence>
<keyword evidence="2" id="KW-1185">Reference proteome</keyword>
<dbReference type="PATRIC" id="fig|1195763.3.peg.4285"/>
<gene>
    <name evidence="1" type="ORF">ABT56_20015</name>
</gene>